<name>A0A1B4XIS6_9GAMM</name>
<sequence length="103" mass="11809">MNRPTAYVGIHADVYGGMTDIGRMIRDAWVFGILPETETCEGWELPKFDTLYGQVHAAWDPYGHMVSQLPADLRARHERIYDTAVKRARELGWSPDLDDDEDE</sequence>
<dbReference type="RefSeq" id="WP_096361409.1">
    <property type="nucleotide sequence ID" value="NZ_AP014879.1"/>
</dbReference>
<organism evidence="1 2">
    <name type="scientific">Sulfuricaulis limicola</name>
    <dbReference type="NCBI Taxonomy" id="1620215"/>
    <lineage>
        <taxon>Bacteria</taxon>
        <taxon>Pseudomonadati</taxon>
        <taxon>Pseudomonadota</taxon>
        <taxon>Gammaproteobacteria</taxon>
        <taxon>Acidiferrobacterales</taxon>
        <taxon>Acidiferrobacteraceae</taxon>
        <taxon>Sulfuricaulis</taxon>
    </lineage>
</organism>
<dbReference type="EMBL" id="AP014879">
    <property type="protein sequence ID" value="BAV34699.1"/>
    <property type="molecule type" value="Genomic_DNA"/>
</dbReference>
<evidence type="ECO:0000313" key="1">
    <source>
        <dbReference type="EMBL" id="BAV34699.1"/>
    </source>
</evidence>
<protein>
    <submittedName>
        <fullName evidence="1">Uncharacterized protein</fullName>
    </submittedName>
</protein>
<keyword evidence="2" id="KW-1185">Reference proteome</keyword>
<dbReference type="Proteomes" id="UP000243180">
    <property type="component" value="Chromosome"/>
</dbReference>
<dbReference type="OrthoDB" id="9791200at2"/>
<dbReference type="InParanoid" id="A0A1B4XIS6"/>
<dbReference type="AlphaFoldDB" id="A0A1B4XIS6"/>
<proteinExistence type="predicted"/>
<evidence type="ECO:0000313" key="2">
    <source>
        <dbReference type="Proteomes" id="UP000243180"/>
    </source>
</evidence>
<reference evidence="1 2" key="1">
    <citation type="submission" date="2015-05" db="EMBL/GenBank/DDBJ databases">
        <title>Complete genome sequence of a sulfur-oxidizing gammaproteobacterium strain HA5.</title>
        <authorList>
            <person name="Miura A."/>
            <person name="Kojima H."/>
            <person name="Fukui M."/>
        </authorList>
    </citation>
    <scope>NUCLEOTIDE SEQUENCE [LARGE SCALE GENOMIC DNA]</scope>
    <source>
        <strain evidence="1 2">HA5</strain>
    </source>
</reference>
<accession>A0A1B4XIS6</accession>
<gene>
    <name evidence="1" type="ORF">SCL_2422</name>
</gene>
<dbReference type="KEGG" id="slim:SCL_2422"/>